<dbReference type="Proteomes" id="UP000321570">
    <property type="component" value="Unassembled WGS sequence"/>
</dbReference>
<reference evidence="8 9" key="1">
    <citation type="submission" date="2019-07" db="EMBL/GenBank/DDBJ databases">
        <authorList>
            <person name="Jastrzebski P J."/>
            <person name="Paukszto L."/>
            <person name="Jastrzebski P J."/>
        </authorList>
    </citation>
    <scope>NUCLEOTIDE SEQUENCE [LARGE SCALE GENOMIC DNA]</scope>
    <source>
        <strain evidence="8 9">WMS-il1</strain>
    </source>
</reference>
<dbReference type="InterPro" id="IPR004908">
    <property type="entry name" value="ATPase_V1-cplx_hsu"/>
</dbReference>
<dbReference type="PANTHER" id="PTHR10698:SF0">
    <property type="entry name" value="V-TYPE PROTON ATPASE SUBUNIT H"/>
    <property type="match status" value="1"/>
</dbReference>
<accession>A0A564Z1W3</accession>
<dbReference type="SUPFAM" id="SSF48371">
    <property type="entry name" value="ARM repeat"/>
    <property type="match status" value="1"/>
</dbReference>
<evidence type="ECO:0000256" key="1">
    <source>
        <dbReference type="ARBA" id="ARBA00008613"/>
    </source>
</evidence>
<proteinExistence type="inferred from homology"/>
<dbReference type="Pfam" id="PF03224">
    <property type="entry name" value="V-ATPase_H_N"/>
    <property type="match status" value="1"/>
</dbReference>
<gene>
    <name evidence="8" type="ORF">WMSIL1_LOCUS11342</name>
</gene>
<dbReference type="Pfam" id="PF11698">
    <property type="entry name" value="V-ATPase_H_C"/>
    <property type="match status" value="1"/>
</dbReference>
<dbReference type="GO" id="GO:0046961">
    <property type="term" value="F:proton-transporting ATPase activity, rotational mechanism"/>
    <property type="evidence" value="ECO:0007669"/>
    <property type="project" value="UniProtKB-UniRule"/>
</dbReference>
<evidence type="ECO:0000313" key="9">
    <source>
        <dbReference type="Proteomes" id="UP000321570"/>
    </source>
</evidence>
<dbReference type="InterPro" id="IPR016024">
    <property type="entry name" value="ARM-type_fold"/>
</dbReference>
<keyword evidence="3 5" id="KW-0375">Hydrogen ion transport</keyword>
<keyword evidence="9" id="KW-1185">Reference proteome</keyword>
<dbReference type="Gene3D" id="1.25.10.10">
    <property type="entry name" value="Leucine-rich Repeat Variant"/>
    <property type="match status" value="1"/>
</dbReference>
<keyword evidence="2 5" id="KW-0813">Transport</keyword>
<protein>
    <recommendedName>
        <fullName evidence="5">V-type proton ATPase subunit H</fullName>
    </recommendedName>
</protein>
<comment type="similarity">
    <text evidence="1 5">Belongs to the V-ATPase H subunit family.</text>
</comment>
<dbReference type="Gene3D" id="1.25.40.150">
    <property type="entry name" value="V-type ATPase, subunit H, C-terminal domain"/>
    <property type="match status" value="1"/>
</dbReference>
<evidence type="ECO:0000256" key="4">
    <source>
        <dbReference type="ARBA" id="ARBA00023065"/>
    </source>
</evidence>
<comment type="function">
    <text evidence="5">Subunit of the V1 complex of vacuolar(H+)-ATPase (V-ATPase), a multisubunit enzyme composed of a peripheral complex (V1) that hydrolyzes ATP and a membrane integral complex (V0) that translocates protons. V-ATPase is responsible for acidifying and maintaining the pH of intracellular compartments.</text>
</comment>
<dbReference type="PIRSF" id="PIRSF032184">
    <property type="entry name" value="ATPase_V1_H"/>
    <property type="match status" value="1"/>
</dbReference>
<dbReference type="EMBL" id="CABIJS010000543">
    <property type="protein sequence ID" value="VUZ52953.1"/>
    <property type="molecule type" value="Genomic_DNA"/>
</dbReference>
<dbReference type="InterPro" id="IPR038497">
    <property type="entry name" value="ATPase_V1-cplx_hsu_C_sf"/>
</dbReference>
<evidence type="ECO:0000256" key="3">
    <source>
        <dbReference type="ARBA" id="ARBA00022781"/>
    </source>
</evidence>
<name>A0A564Z1W3_HYMDI</name>
<evidence type="ECO:0000256" key="2">
    <source>
        <dbReference type="ARBA" id="ARBA00022448"/>
    </source>
</evidence>
<comment type="subunit">
    <text evidence="5">V-ATPase is a heteromultimeric enzyme made up of two complexes: the ATP-hydrolytic V1 complex and the proton translocation V0 complex.</text>
</comment>
<evidence type="ECO:0000256" key="5">
    <source>
        <dbReference type="PIRNR" id="PIRNR032184"/>
    </source>
</evidence>
<dbReference type="PANTHER" id="PTHR10698">
    <property type="entry name" value="V-TYPE PROTON ATPASE SUBUNIT H"/>
    <property type="match status" value="1"/>
</dbReference>
<organism evidence="8 9">
    <name type="scientific">Hymenolepis diminuta</name>
    <name type="common">Rat tapeworm</name>
    <dbReference type="NCBI Taxonomy" id="6216"/>
    <lineage>
        <taxon>Eukaryota</taxon>
        <taxon>Metazoa</taxon>
        <taxon>Spiralia</taxon>
        <taxon>Lophotrochozoa</taxon>
        <taxon>Platyhelminthes</taxon>
        <taxon>Cestoda</taxon>
        <taxon>Eucestoda</taxon>
        <taxon>Cyclophyllidea</taxon>
        <taxon>Hymenolepididae</taxon>
        <taxon>Hymenolepis</taxon>
    </lineage>
</organism>
<keyword evidence="4 5" id="KW-0406">Ion transport</keyword>
<feature type="region of interest" description="Disordered" evidence="6">
    <location>
        <begin position="463"/>
        <end position="483"/>
    </location>
</feature>
<dbReference type="InterPro" id="IPR011987">
    <property type="entry name" value="ATPase_V1-cplx_hsu_C"/>
</dbReference>
<dbReference type="GO" id="GO:0005765">
    <property type="term" value="C:lysosomal membrane"/>
    <property type="evidence" value="ECO:0007669"/>
    <property type="project" value="TreeGrafter"/>
</dbReference>
<dbReference type="GO" id="GO:0000221">
    <property type="term" value="C:vacuolar proton-transporting V-type ATPase, V1 domain"/>
    <property type="evidence" value="ECO:0007669"/>
    <property type="project" value="UniProtKB-UniRule"/>
</dbReference>
<dbReference type="AlphaFoldDB" id="A0A564Z1W3"/>
<feature type="domain" description="ATPase V1 complex subunit H C-terminal" evidence="7">
    <location>
        <begin position="339"/>
        <end position="454"/>
    </location>
</feature>
<dbReference type="InterPro" id="IPR011989">
    <property type="entry name" value="ARM-like"/>
</dbReference>
<evidence type="ECO:0000313" key="8">
    <source>
        <dbReference type="EMBL" id="VUZ52953.1"/>
    </source>
</evidence>
<sequence>MALSIGIENLDYNAIQAQDLTTNLESKVAEIREARVNWQSYLQGQMISQRQFDFISHLDNAANADVRSRVINEFNDEVPQLFVSLLNRISKEQTLQYLLSLMDEMFTEETSRVELFRKYFDSKSENIWNYFFNFLQRSDQICVYQISKIITKLACWSSQKMDEKSLSFFYDWLLEHIQESNNEFIRTIARNLQMLLRVRNYRGTFVEKQGVPVLLKVLADKSSNMEIHYQLTFCLWCLSFNKDLVPFMVKEPTLVNTVCDIFTNTDREKDLRICMALMRSILGQLSDARTKRAISLRMVQHKALKRLELLNQKELNHDPEMSEDLKVLRDDLLACVHDVSSLEEYVTELTSGRLEWSPVHKSDQFWRENADKFTENNYELLRMLIYLLEYSTDPEILSIASHDVGEFVSHYPRGKQVVDKLNAKPLVMTLLQHNDASVRYNALLALQKIMVHNWEYLGRQLETQKPNGGASNSQAFTSTTKNK</sequence>
<evidence type="ECO:0000259" key="7">
    <source>
        <dbReference type="Pfam" id="PF11698"/>
    </source>
</evidence>
<evidence type="ECO:0000256" key="6">
    <source>
        <dbReference type="SAM" id="MobiDB-lite"/>
    </source>
</evidence>